<protein>
    <submittedName>
        <fullName evidence="11">Hexamethylene bis-acetamide inducible 1</fullName>
    </submittedName>
</protein>
<feature type="region of interest" description="Disordered" evidence="8">
    <location>
        <begin position="1"/>
        <end position="37"/>
    </location>
</feature>
<reference evidence="9 10" key="2">
    <citation type="submission" date="2018-11" db="EMBL/GenBank/DDBJ databases">
        <authorList>
            <consortium name="Pathogen Informatics"/>
        </authorList>
    </citation>
    <scope>NUCLEOTIDE SEQUENCE [LARGE SCALE GENOMIC DNA]</scope>
</reference>
<dbReference type="PANTHER" id="PTHR13469">
    <property type="entry name" value="HEXAMETHYLENE BISACETAMIDE INDUCIBLE 1"/>
    <property type="match status" value="1"/>
</dbReference>
<keyword evidence="5" id="KW-0175">Coiled coil</keyword>
<feature type="compositionally biased region" description="Basic and acidic residues" evidence="8">
    <location>
        <begin position="115"/>
        <end position="132"/>
    </location>
</feature>
<dbReference type="GO" id="GO:0004861">
    <property type="term" value="F:cyclin-dependent protein serine/threonine kinase inhibitor activity"/>
    <property type="evidence" value="ECO:0007669"/>
    <property type="project" value="InterPro"/>
</dbReference>
<proteinExistence type="inferred from homology"/>
<evidence type="ECO:0000256" key="8">
    <source>
        <dbReference type="SAM" id="MobiDB-lite"/>
    </source>
</evidence>
<dbReference type="Proteomes" id="UP000278627">
    <property type="component" value="Unassembled WGS sequence"/>
</dbReference>
<dbReference type="InterPro" id="IPR024872">
    <property type="entry name" value="HEXIM"/>
</dbReference>
<keyword evidence="7" id="KW-0539">Nucleus</keyword>
<evidence type="ECO:0000256" key="1">
    <source>
        <dbReference type="ARBA" id="ARBA00004123"/>
    </source>
</evidence>
<feature type="compositionally biased region" description="Polar residues" evidence="8">
    <location>
        <begin position="60"/>
        <end position="78"/>
    </location>
</feature>
<keyword evidence="10" id="KW-1185">Reference proteome</keyword>
<comment type="subcellular location">
    <subcellularLocation>
        <location evidence="1">Nucleus</location>
    </subcellularLocation>
</comment>
<organism evidence="11">
    <name type="scientific">Brugia pahangi</name>
    <name type="common">Filarial nematode worm</name>
    <dbReference type="NCBI Taxonomy" id="6280"/>
    <lineage>
        <taxon>Eukaryota</taxon>
        <taxon>Metazoa</taxon>
        <taxon>Ecdysozoa</taxon>
        <taxon>Nematoda</taxon>
        <taxon>Chromadorea</taxon>
        <taxon>Rhabditida</taxon>
        <taxon>Spirurina</taxon>
        <taxon>Spiruromorpha</taxon>
        <taxon>Filarioidea</taxon>
        <taxon>Onchocercidae</taxon>
        <taxon>Brugia</taxon>
    </lineage>
</organism>
<accession>A0A158PSE9</accession>
<evidence type="ECO:0000313" key="9">
    <source>
        <dbReference type="EMBL" id="VDN94061.1"/>
    </source>
</evidence>
<feature type="region of interest" description="Disordered" evidence="8">
    <location>
        <begin position="59"/>
        <end position="132"/>
    </location>
</feature>
<dbReference type="PRINTS" id="PR02094">
    <property type="entry name" value="HEXIMFAMILY"/>
</dbReference>
<keyword evidence="4" id="KW-0805">Transcription regulation</keyword>
<dbReference type="GO" id="GO:0005654">
    <property type="term" value="C:nucleoplasm"/>
    <property type="evidence" value="ECO:0007669"/>
    <property type="project" value="TreeGrafter"/>
</dbReference>
<feature type="region of interest" description="Disordered" evidence="8">
    <location>
        <begin position="191"/>
        <end position="218"/>
    </location>
</feature>
<evidence type="ECO:0000313" key="10">
    <source>
        <dbReference type="Proteomes" id="UP000278627"/>
    </source>
</evidence>
<feature type="compositionally biased region" description="Basic residues" evidence="8">
    <location>
        <begin position="94"/>
        <end position="111"/>
    </location>
</feature>
<comment type="similarity">
    <text evidence="2">Belongs to the HEXIM family.</text>
</comment>
<feature type="compositionally biased region" description="Basic and acidic residues" evidence="8">
    <location>
        <begin position="18"/>
        <end position="37"/>
    </location>
</feature>
<evidence type="ECO:0000256" key="3">
    <source>
        <dbReference type="ARBA" id="ARBA00022491"/>
    </source>
</evidence>
<sequence length="342" mass="38573">MTATVVDQPDKQQNQQQDQEHTSKQHLSEQLQPEHDIIIASMEGTDDEVAVAVLRDISTDESYQTTVENDPKNEQNYSGRIPDHGVLSANSSHAKTKKSRRRRGGKGRWKPYRTSLKEKIAQEEKEERNAVEKRERLFSRGKPMAPYNTTQFLVEDHEKRTMPPDVSDSLPAMVAHQRQSTGVFSPARERCGTIGQSGSEMGGNTTDSASYSGAEDDEMERQFDADYDYVNMERISNMTKDDVAREYMHLEKINGKLADRVSFLQLENDKLKQLLKDHNISYEDVLPKIRRHSGTSVSEAGDVVRKSVDEAMGNGRQKMNNPGITKSFMYLSVLSCVDVGGV</sequence>
<reference evidence="11" key="1">
    <citation type="submission" date="2016-04" db="UniProtKB">
        <authorList>
            <consortium name="WormBaseParasite"/>
        </authorList>
    </citation>
    <scope>IDENTIFICATION</scope>
</reference>
<keyword evidence="3" id="KW-0678">Repressor</keyword>
<dbReference type="GO" id="GO:0097322">
    <property type="term" value="F:7SK snRNA binding"/>
    <property type="evidence" value="ECO:0007669"/>
    <property type="project" value="TreeGrafter"/>
</dbReference>
<evidence type="ECO:0000256" key="6">
    <source>
        <dbReference type="ARBA" id="ARBA00023163"/>
    </source>
</evidence>
<evidence type="ECO:0000256" key="7">
    <source>
        <dbReference type="ARBA" id="ARBA00023242"/>
    </source>
</evidence>
<name>A0A158PSE9_BRUPA</name>
<dbReference type="PANTHER" id="PTHR13469:SF8">
    <property type="entry name" value="HEXIM P-TEFB COMPLEX SUBUNIT 1"/>
    <property type="match status" value="1"/>
</dbReference>
<dbReference type="Pfam" id="PF15313">
    <property type="entry name" value="HEXIM"/>
    <property type="match status" value="1"/>
</dbReference>
<evidence type="ECO:0000256" key="2">
    <source>
        <dbReference type="ARBA" id="ARBA00008409"/>
    </source>
</evidence>
<dbReference type="GO" id="GO:0005737">
    <property type="term" value="C:cytoplasm"/>
    <property type="evidence" value="ECO:0007669"/>
    <property type="project" value="InterPro"/>
</dbReference>
<gene>
    <name evidence="9" type="ORF">BPAG_LOCUS12875</name>
</gene>
<dbReference type="STRING" id="6280.A0A158PSE9"/>
<dbReference type="GO" id="GO:0000122">
    <property type="term" value="P:negative regulation of transcription by RNA polymerase II"/>
    <property type="evidence" value="ECO:0007669"/>
    <property type="project" value="InterPro"/>
</dbReference>
<keyword evidence="6" id="KW-0804">Transcription</keyword>
<dbReference type="EMBL" id="UZAD01013330">
    <property type="protein sequence ID" value="VDN94061.1"/>
    <property type="molecule type" value="Genomic_DNA"/>
</dbReference>
<dbReference type="WBParaSite" id="BPAG_0001294701-mRNA-1">
    <property type="protein sequence ID" value="BPAG_0001294701-mRNA-1"/>
    <property type="gene ID" value="BPAG_0001294701"/>
</dbReference>
<evidence type="ECO:0000313" key="11">
    <source>
        <dbReference type="WBParaSite" id="BPAG_0001294701-mRNA-1"/>
    </source>
</evidence>
<feature type="compositionally biased region" description="Polar residues" evidence="8">
    <location>
        <begin position="194"/>
        <end position="211"/>
    </location>
</feature>
<dbReference type="AlphaFoldDB" id="A0A158PSE9"/>
<evidence type="ECO:0000256" key="4">
    <source>
        <dbReference type="ARBA" id="ARBA00023015"/>
    </source>
</evidence>
<evidence type="ECO:0000256" key="5">
    <source>
        <dbReference type="ARBA" id="ARBA00023054"/>
    </source>
</evidence>
<dbReference type="Gene3D" id="6.10.250.2910">
    <property type="match status" value="1"/>
</dbReference>